<keyword evidence="2" id="KW-1185">Reference proteome</keyword>
<protein>
    <recommendedName>
        <fullName evidence="3">Helix-turn-helix domain-containing protein</fullName>
    </recommendedName>
</protein>
<dbReference type="GO" id="GO:0043565">
    <property type="term" value="F:sequence-specific DNA binding"/>
    <property type="evidence" value="ECO:0007669"/>
    <property type="project" value="InterPro"/>
</dbReference>
<dbReference type="KEGG" id="add:HUW48_00075"/>
<dbReference type="RefSeq" id="WP_182411446.1">
    <property type="nucleotide sequence ID" value="NZ_CP055152.1"/>
</dbReference>
<reference evidence="1 2" key="2">
    <citation type="submission" date="2020-08" db="EMBL/GenBank/DDBJ databases">
        <title>Adhaeribacter dokdonensis sp. nov., isolated from the rhizosphere of Elymus tsukushiensis, a plant native to the Dokdo Islands, Republic of Korea.</title>
        <authorList>
            <person name="Ghim S.Y."/>
        </authorList>
    </citation>
    <scope>NUCLEOTIDE SEQUENCE [LARGE SCALE GENOMIC DNA]</scope>
    <source>
        <strain evidence="1 2">KUDC8001</strain>
        <plasmid evidence="1 2">unnamed</plasmid>
    </source>
</reference>
<dbReference type="AlphaFoldDB" id="A0A7L7L1M7"/>
<organism evidence="1 2">
    <name type="scientific">Adhaeribacter radiodurans</name>
    <dbReference type="NCBI Taxonomy" id="2745197"/>
    <lineage>
        <taxon>Bacteria</taxon>
        <taxon>Pseudomonadati</taxon>
        <taxon>Bacteroidota</taxon>
        <taxon>Cytophagia</taxon>
        <taxon>Cytophagales</taxon>
        <taxon>Hymenobacteraceae</taxon>
        <taxon>Adhaeribacter</taxon>
    </lineage>
</organism>
<gene>
    <name evidence="1" type="ORF">HUW48_00075</name>
</gene>
<name>A0A7L7L1M7_9BACT</name>
<accession>A0A7L7L1M7</accession>
<keyword evidence="1" id="KW-0614">Plasmid</keyword>
<evidence type="ECO:0008006" key="3">
    <source>
        <dbReference type="Google" id="ProtNLM"/>
    </source>
</evidence>
<dbReference type="InterPro" id="IPR010921">
    <property type="entry name" value="Trp_repressor/repl_initiator"/>
</dbReference>
<dbReference type="Proteomes" id="UP000514509">
    <property type="component" value="Plasmid unnamed"/>
</dbReference>
<dbReference type="EMBL" id="CP055152">
    <property type="protein sequence ID" value="QMU26505.1"/>
    <property type="molecule type" value="Genomic_DNA"/>
</dbReference>
<evidence type="ECO:0000313" key="1">
    <source>
        <dbReference type="EMBL" id="QMU26505.1"/>
    </source>
</evidence>
<geneLocation type="plasmid" evidence="1 2">
    <name>unnamed</name>
</geneLocation>
<reference evidence="1 2" key="1">
    <citation type="submission" date="2020-06" db="EMBL/GenBank/DDBJ databases">
        <authorList>
            <person name="Hwang Y.J."/>
        </authorList>
    </citation>
    <scope>NUCLEOTIDE SEQUENCE [LARGE SCALE GENOMIC DNA]</scope>
    <source>
        <strain evidence="1 2">KUDC8001</strain>
        <plasmid evidence="1 2">unnamed</plasmid>
    </source>
</reference>
<evidence type="ECO:0000313" key="2">
    <source>
        <dbReference type="Proteomes" id="UP000514509"/>
    </source>
</evidence>
<proteinExistence type="predicted"/>
<dbReference type="SUPFAM" id="SSF48295">
    <property type="entry name" value="TrpR-like"/>
    <property type="match status" value="1"/>
</dbReference>
<sequence length="63" mass="7635">MEQLSQLRMQNHDLIMRQMVEEIHRGLFNIEQAAIKFEVNRKTVKHWLDKVEQDVSFPKNRTV</sequence>